<dbReference type="InterPro" id="IPR023213">
    <property type="entry name" value="CAT-like_dom_sf"/>
</dbReference>
<dbReference type="Gramene" id="PRQ45234">
    <property type="protein sequence ID" value="PRQ45234"/>
    <property type="gene ID" value="RchiOBHm_Chr3g0487931"/>
</dbReference>
<organism evidence="4 5">
    <name type="scientific">Rosa chinensis</name>
    <name type="common">China rose</name>
    <dbReference type="NCBI Taxonomy" id="74649"/>
    <lineage>
        <taxon>Eukaryota</taxon>
        <taxon>Viridiplantae</taxon>
        <taxon>Streptophyta</taxon>
        <taxon>Embryophyta</taxon>
        <taxon>Tracheophyta</taxon>
        <taxon>Spermatophyta</taxon>
        <taxon>Magnoliopsida</taxon>
        <taxon>eudicotyledons</taxon>
        <taxon>Gunneridae</taxon>
        <taxon>Pentapetalae</taxon>
        <taxon>rosids</taxon>
        <taxon>fabids</taxon>
        <taxon>Rosales</taxon>
        <taxon>Rosaceae</taxon>
        <taxon>Rosoideae</taxon>
        <taxon>Rosoideae incertae sedis</taxon>
        <taxon>Rosa</taxon>
    </lineage>
</organism>
<gene>
    <name evidence="4" type="ORF">RchiOBHm_Chr3g0487931</name>
</gene>
<evidence type="ECO:0000256" key="1">
    <source>
        <dbReference type="ARBA" id="ARBA00009861"/>
    </source>
</evidence>
<keyword evidence="2 4" id="KW-0808">Transferase</keyword>
<reference evidence="4 5" key="1">
    <citation type="journal article" date="2018" name="Nat. Genet.">
        <title>The Rosa genome provides new insights in the design of modern roses.</title>
        <authorList>
            <person name="Bendahmane M."/>
        </authorList>
    </citation>
    <scope>NUCLEOTIDE SEQUENCE [LARGE SCALE GENOMIC DNA]</scope>
    <source>
        <strain evidence="5">cv. Old Blush</strain>
    </source>
</reference>
<comment type="similarity">
    <text evidence="1">Belongs to the plant acyltransferase family.</text>
</comment>
<sequence>MAEACTHPLLKITSRKMIKLSSPTPRHQRNLQLSFLDQMLLPISSSPKKSPALFSGPTAASYLIQSLQASLSKALVLFYPLAGRLKTAAFVDCNDEGAHFLEARVNCQRSDLLKVPEHKLLNNLIPEFEPKTVQLALGSVVLIVQVSLFNCGGIAVAASPIHKIGDAGAYYKFTQTWAAIHRGESDQLVIPEFNGASVLPPRELSPPNNLGLIPNQKLTTRRFVFGVTKIESLKTKIGGTHVELVSAIILRSALAASHKSKPETTSSTNVLSQIVSFRNRIVPAVPPNVVGNWFWEKADRFKGEDGFRVVSESLRERGEFFKSTKVCINLYRGTSLCKIPVHEIDFVWGKSTWVTSQSNHKNLFLLIDTKHGDGIEVWVTLDEEEMAIFESEEELLSFACANPSAIVNHQSHSRM</sequence>
<dbReference type="PANTHER" id="PTHR31623">
    <property type="entry name" value="F21J9.9"/>
    <property type="match status" value="1"/>
</dbReference>
<name>A0A2P6RFQ1_ROSCH</name>
<dbReference type="GO" id="GO:0047180">
    <property type="term" value="F:salutaridinol 7-O-acetyltransferase activity"/>
    <property type="evidence" value="ECO:0007669"/>
    <property type="project" value="UniProtKB-EC"/>
</dbReference>
<keyword evidence="5" id="KW-1185">Reference proteome</keyword>
<protein>
    <submittedName>
        <fullName evidence="4">Putative salutaridinol 7-O-acetyltransferase</fullName>
        <ecNumber evidence="4">2.3.1.150</ecNumber>
    </submittedName>
</protein>
<dbReference type="Gene3D" id="3.30.559.10">
    <property type="entry name" value="Chloramphenicol acetyltransferase-like domain"/>
    <property type="match status" value="3"/>
</dbReference>
<evidence type="ECO:0000313" key="5">
    <source>
        <dbReference type="Proteomes" id="UP000238479"/>
    </source>
</evidence>
<evidence type="ECO:0000313" key="4">
    <source>
        <dbReference type="EMBL" id="PRQ45234.1"/>
    </source>
</evidence>
<dbReference type="AlphaFoldDB" id="A0A2P6RFQ1"/>
<evidence type="ECO:0000256" key="3">
    <source>
        <dbReference type="ARBA" id="ARBA00023315"/>
    </source>
</evidence>
<comment type="caution">
    <text evidence="4">The sequence shown here is derived from an EMBL/GenBank/DDBJ whole genome shotgun (WGS) entry which is preliminary data.</text>
</comment>
<dbReference type="Pfam" id="PF02458">
    <property type="entry name" value="Transferase"/>
    <property type="match status" value="2"/>
</dbReference>
<evidence type="ECO:0000256" key="2">
    <source>
        <dbReference type="ARBA" id="ARBA00022679"/>
    </source>
</evidence>
<dbReference type="PANTHER" id="PTHR31623:SF128">
    <property type="entry name" value="SALUTARIDINOL 7-O-ACETYLTRANSFERASE-LIKE"/>
    <property type="match status" value="1"/>
</dbReference>
<dbReference type="OMA" id="GHQQHNI"/>
<dbReference type="STRING" id="74649.A0A2P6RFQ1"/>
<keyword evidence="3 4" id="KW-0012">Acyltransferase</keyword>
<proteinExistence type="inferred from homology"/>
<dbReference type="Proteomes" id="UP000238479">
    <property type="component" value="Chromosome 3"/>
</dbReference>
<accession>A0A2P6RFQ1</accession>
<dbReference type="EC" id="2.3.1.150" evidence="4"/>
<dbReference type="EMBL" id="PDCK01000041">
    <property type="protein sequence ID" value="PRQ45234.1"/>
    <property type="molecule type" value="Genomic_DNA"/>
</dbReference>